<organism evidence="1 2">
    <name type="scientific">Burkholderia aenigmatica</name>
    <dbReference type="NCBI Taxonomy" id="2015348"/>
    <lineage>
        <taxon>Bacteria</taxon>
        <taxon>Pseudomonadati</taxon>
        <taxon>Pseudomonadota</taxon>
        <taxon>Betaproteobacteria</taxon>
        <taxon>Burkholderiales</taxon>
        <taxon>Burkholderiaceae</taxon>
        <taxon>Burkholderia</taxon>
        <taxon>Burkholderia cepacia complex</taxon>
    </lineage>
</organism>
<sequence length="171" mass="19717">MTTTVNDLRFRIRALPANARRKEVAEIAFELEYLSLLASPLPTDIFSLYLEVLSDPLIFSKNGIDNFIFGIYNEFDKLTPDQEITLLESMVNNSKEYNDEKLRFSVGDMIARKYPIKVALGAFRRMWFSGEKHSQTIAQFGVDVLSLVLPKEGSERDKLRKFGLEMVRKEK</sequence>
<evidence type="ECO:0000313" key="2">
    <source>
        <dbReference type="Proteomes" id="UP000494120"/>
    </source>
</evidence>
<proteinExistence type="predicted"/>
<evidence type="ECO:0000313" key="1">
    <source>
        <dbReference type="EMBL" id="VWD21355.1"/>
    </source>
</evidence>
<protein>
    <submittedName>
        <fullName evidence="1">Uncharacterized protein</fullName>
    </submittedName>
</protein>
<dbReference type="Proteomes" id="UP000494120">
    <property type="component" value="Unassembled WGS sequence"/>
</dbReference>
<gene>
    <name evidence="1" type="ORF">BLA17378_06631</name>
</gene>
<accession>A0ABY6Y2R2</accession>
<keyword evidence="2" id="KW-1185">Reference proteome</keyword>
<dbReference type="RefSeq" id="WP_174961298.1">
    <property type="nucleotide sequence ID" value="NZ_CABVQG010000032.1"/>
</dbReference>
<reference evidence="1 2" key="1">
    <citation type="submission" date="2019-09" db="EMBL/GenBank/DDBJ databases">
        <authorList>
            <person name="Depoorter E."/>
        </authorList>
    </citation>
    <scope>NUCLEOTIDE SEQUENCE [LARGE SCALE GENOMIC DNA]</scope>
    <source>
        <strain evidence="1 2">R-17378</strain>
    </source>
</reference>
<comment type="caution">
    <text evidence="1">The sequence shown here is derived from an EMBL/GenBank/DDBJ whole genome shotgun (WGS) entry which is preliminary data.</text>
</comment>
<name>A0ABY6Y2R2_9BURK</name>
<dbReference type="EMBL" id="CABVQG010000032">
    <property type="protein sequence ID" value="VWD21355.1"/>
    <property type="molecule type" value="Genomic_DNA"/>
</dbReference>